<organism evidence="2 3">
    <name type="scientific">Brassica cretica</name>
    <name type="common">Mustard</name>
    <dbReference type="NCBI Taxonomy" id="69181"/>
    <lineage>
        <taxon>Eukaryota</taxon>
        <taxon>Viridiplantae</taxon>
        <taxon>Streptophyta</taxon>
        <taxon>Embryophyta</taxon>
        <taxon>Tracheophyta</taxon>
        <taxon>Spermatophyta</taxon>
        <taxon>Magnoliopsida</taxon>
        <taxon>eudicotyledons</taxon>
        <taxon>Gunneridae</taxon>
        <taxon>Pentapetalae</taxon>
        <taxon>rosids</taxon>
        <taxon>malvids</taxon>
        <taxon>Brassicales</taxon>
        <taxon>Brassicaceae</taxon>
        <taxon>Brassiceae</taxon>
        <taxon>Brassica</taxon>
    </lineage>
</organism>
<dbReference type="PANTHER" id="PTHR13359:SF3">
    <property type="entry name" value="COPPER ION-BINDING PROTEIN"/>
    <property type="match status" value="1"/>
</dbReference>
<gene>
    <name evidence="2" type="ORF">DY000_02037618</name>
</gene>
<dbReference type="Proteomes" id="UP000266723">
    <property type="component" value="Unassembled WGS sequence"/>
</dbReference>
<dbReference type="PANTHER" id="PTHR13359">
    <property type="entry name" value="39S RIBOSOMAL PROTEIN L40, MITOCHONDRIAL"/>
    <property type="match status" value="1"/>
</dbReference>
<evidence type="ECO:0000313" key="2">
    <source>
        <dbReference type="EMBL" id="KAF3534554.1"/>
    </source>
</evidence>
<protein>
    <recommendedName>
        <fullName evidence="4">Myb-like domain-containing protein</fullName>
    </recommendedName>
</protein>
<feature type="region of interest" description="Disordered" evidence="1">
    <location>
        <begin position="41"/>
        <end position="73"/>
    </location>
</feature>
<proteinExistence type="predicted"/>
<name>A0ABQ7BQJ1_BRACR</name>
<sequence>MIRFARTKPILGSLSHDLLQKCHASGTPKGKSKLKTIQALKRHKATTKRGGSGGEDASKGKGAISDHCINPPHPVRYLRPKERDREAQREKLGLISKARQREIDIQKKLGPFTTARATDEPIRIGVAGLDYVALGIFTEDELPKYKVTVEDGKRLAKEYSRVLMKEHREKRAAEIGLMKMRKAAFEALPEELKKAALERDTTTPFPVIRGAATVLPPVEGYLERIMNAANKKSSIAACVDDVDWDDLLDNRDGDACRSRWNQMVRHIGLPGTKTFAEHVEVLSQRYCPDIAEDREDFDNRPFDP</sequence>
<evidence type="ECO:0008006" key="4">
    <source>
        <dbReference type="Google" id="ProtNLM"/>
    </source>
</evidence>
<dbReference type="InterPro" id="IPR039145">
    <property type="entry name" value="Ribosomal_mL40_metazoa/plant"/>
</dbReference>
<keyword evidence="3" id="KW-1185">Reference proteome</keyword>
<dbReference type="EMBL" id="QGKV02001507">
    <property type="protein sequence ID" value="KAF3534554.1"/>
    <property type="molecule type" value="Genomic_DNA"/>
</dbReference>
<comment type="caution">
    <text evidence="2">The sequence shown here is derived from an EMBL/GenBank/DDBJ whole genome shotgun (WGS) entry which is preliminary data.</text>
</comment>
<evidence type="ECO:0000256" key="1">
    <source>
        <dbReference type="SAM" id="MobiDB-lite"/>
    </source>
</evidence>
<reference evidence="2 3" key="1">
    <citation type="journal article" date="2020" name="BMC Genomics">
        <title>Intraspecific diversification of the crop wild relative Brassica cretica Lam. using demographic model selection.</title>
        <authorList>
            <person name="Kioukis A."/>
            <person name="Michalopoulou V.A."/>
            <person name="Briers L."/>
            <person name="Pirintsos S."/>
            <person name="Studholme D.J."/>
            <person name="Pavlidis P."/>
            <person name="Sarris P.F."/>
        </authorList>
    </citation>
    <scope>NUCLEOTIDE SEQUENCE [LARGE SCALE GENOMIC DNA]</scope>
    <source>
        <strain evidence="3">cv. PFS-1207/04</strain>
    </source>
</reference>
<evidence type="ECO:0000313" key="3">
    <source>
        <dbReference type="Proteomes" id="UP000266723"/>
    </source>
</evidence>
<accession>A0ABQ7BQJ1</accession>